<evidence type="ECO:0000256" key="1">
    <source>
        <dbReference type="ARBA" id="ARBA00022448"/>
    </source>
</evidence>
<comment type="similarity">
    <text evidence="4">Belongs to the TonB-dependent receptor family.</text>
</comment>
<dbReference type="EMBL" id="QRKC01000003">
    <property type="protein sequence ID" value="RHH77679.1"/>
    <property type="molecule type" value="Genomic_DNA"/>
</dbReference>
<evidence type="ECO:0000313" key="8">
    <source>
        <dbReference type="Proteomes" id="UP000283732"/>
    </source>
</evidence>
<dbReference type="RefSeq" id="WP_122291109.1">
    <property type="nucleotide sequence ID" value="NZ_DAWDXW010000004.1"/>
</dbReference>
<dbReference type="SMART" id="SM00965">
    <property type="entry name" value="STN"/>
    <property type="match status" value="1"/>
</dbReference>
<feature type="signal peptide" evidence="5">
    <location>
        <begin position="1"/>
        <end position="22"/>
    </location>
</feature>
<dbReference type="InterPro" id="IPR023996">
    <property type="entry name" value="TonB-dep_OMP_SusC/RagA"/>
</dbReference>
<protein>
    <submittedName>
        <fullName evidence="7">SusC/RagA family TonB-linked outer membrane protein</fullName>
    </submittedName>
</protein>
<evidence type="ECO:0000313" key="7">
    <source>
        <dbReference type="EMBL" id="RHH77679.1"/>
    </source>
</evidence>
<dbReference type="InterPro" id="IPR008969">
    <property type="entry name" value="CarboxyPept-like_regulatory"/>
</dbReference>
<dbReference type="PROSITE" id="PS52016">
    <property type="entry name" value="TONB_DEPENDENT_REC_3"/>
    <property type="match status" value="1"/>
</dbReference>
<dbReference type="InterPro" id="IPR039426">
    <property type="entry name" value="TonB-dep_rcpt-like"/>
</dbReference>
<keyword evidence="1 4" id="KW-0813">Transport</keyword>
<dbReference type="SUPFAM" id="SSF49464">
    <property type="entry name" value="Carboxypeptidase regulatory domain-like"/>
    <property type="match status" value="1"/>
</dbReference>
<evidence type="ECO:0000256" key="5">
    <source>
        <dbReference type="SAM" id="SignalP"/>
    </source>
</evidence>
<evidence type="ECO:0000256" key="3">
    <source>
        <dbReference type="ARBA" id="ARBA00023237"/>
    </source>
</evidence>
<comment type="caution">
    <text evidence="7">The sequence shown here is derived from an EMBL/GenBank/DDBJ whole genome shotgun (WGS) entry which is preliminary data.</text>
</comment>
<reference evidence="7 8" key="1">
    <citation type="submission" date="2018-08" db="EMBL/GenBank/DDBJ databases">
        <title>A genome reference for cultivated species of the human gut microbiota.</title>
        <authorList>
            <person name="Zou Y."/>
            <person name="Xue W."/>
            <person name="Luo G."/>
        </authorList>
    </citation>
    <scope>NUCLEOTIDE SEQUENCE [LARGE SCALE GENOMIC DNA]</scope>
    <source>
        <strain evidence="7 8">AM16-50</strain>
    </source>
</reference>
<gene>
    <name evidence="7" type="ORF">DW191_08980</name>
</gene>
<feature type="chain" id="PRO_5018649698" evidence="5">
    <location>
        <begin position="23"/>
        <end position="1172"/>
    </location>
</feature>
<accession>A0A3R6GQH8</accession>
<dbReference type="Pfam" id="PF13715">
    <property type="entry name" value="CarbopepD_reg_2"/>
    <property type="match status" value="1"/>
</dbReference>
<dbReference type="Gene3D" id="2.60.40.1120">
    <property type="entry name" value="Carboxypeptidase-like, regulatory domain"/>
    <property type="match status" value="1"/>
</dbReference>
<keyword evidence="3 4" id="KW-0998">Cell outer membrane</keyword>
<dbReference type="Pfam" id="PF07660">
    <property type="entry name" value="STN"/>
    <property type="match status" value="1"/>
</dbReference>
<dbReference type="SUPFAM" id="SSF56935">
    <property type="entry name" value="Porins"/>
    <property type="match status" value="1"/>
</dbReference>
<sequence>MIKNASIATLAMFLSATSPAMATSDAHSLYVNLELALNQTTVGTVIRSISEQTGYEFSYDETLLNKKISKVSVNLKNEHIENVLKEVFKNTGISYKIVNNRVFLKDDNSQRSVHSEPVVTALQQQKKKISGVIVDDTGLPVIGANIVLKGGAGVGTITNIDGEFTLEEIPDGATLLISYIGYLDQEILVTKDKNTYQITLHEDTQKLDEVVVVGYGVQKKVNMTGSISNVKSEELSVIPNTNLSNSLAGRAPGATITGNSGLMGASSEIRMRGGFGDPLFVIDGVIRDKEAFDNLEPYEIDQMSFLKDAASASIYGSAAGNGVVLVTTKGGVKNQKPVFNYQGSYAFSKPTQELFADRWTAIDDLDYQNAVARFQGTKEPNGEAEYAYFRDNNINYNVNDYIWQNPWNTKHSLSVTGGSEKVQYYVMGSFLAEEGSYVSLENKKFSLRSNLTVELSKYIKMNVNLDANQSNDKRFYWPFSDDDDQAVYDLYRCTFNAMKTTPFYSNLDGTPSATITDYPIYQDYGSWQGWNPVDQVVGNRYLKTRRRNMNGIVSFDFNLDFITKGLSTKIMGSYIGHDYNRKRFMTFQKNYKFQQADPEGNRFLPAPLNLNEFNTFNFSQNYENLDYRAKQLWTEQFNWFVNYANTFGKHDVNAMVVFEQASNGGEWIQAKGEQPLSNLDQMFNYSSDAERRWGDAEEYTGGRLSWIGRFNYTFDQKYIAEFSFRYDGNTLFPDGHRWGFFPSVSAAWRLSEESFMENTTDWLSNLKLRASYGTTGNDLDVNDEEIAAFSYLQKYNKGGNYVFGNNLANTITPGATPNLALTWATSKTVNGGLDFGFFNNRLSGTVDAFYRKETDILGARTVTIPNTYGQTLAPENYAERSWRGGEIALTWMDKAANGEIDYSAYVNLGFARDKWDVLDVSATYQEGGALHALSPVGKADGILTGLIADHLLTDPAEVEALKAKGFKQYGRDPYLGGILYKDTRGDGYTEGPDGRIDGNDAYNLLSENGTPRINYGFGGNIKWKGITVDVHFQGVGKYDRFVGGVDGGFYQHGGAVRPYFPIWTSDKVYDPDLNPNGVYPRIVGNGWYESGAGNTSYWMRNGAYLRLKNLNIGYDLPKAILRPLGLTHAQVFANATNLFCISDVTEFLDPEQEYYDSYPLMRTFSFGLNFSF</sequence>
<name>A0A3R6GQH8_9BACT</name>
<dbReference type="AlphaFoldDB" id="A0A3R6GQH8"/>
<keyword evidence="5" id="KW-0732">Signal</keyword>
<evidence type="ECO:0000259" key="6">
    <source>
        <dbReference type="SMART" id="SM00965"/>
    </source>
</evidence>
<dbReference type="Gene3D" id="2.170.130.10">
    <property type="entry name" value="TonB-dependent receptor, plug domain"/>
    <property type="match status" value="1"/>
</dbReference>
<dbReference type="InterPro" id="IPR012910">
    <property type="entry name" value="Plug_dom"/>
</dbReference>
<dbReference type="Gene3D" id="3.55.50.30">
    <property type="match status" value="1"/>
</dbReference>
<dbReference type="Pfam" id="PF07715">
    <property type="entry name" value="Plug"/>
    <property type="match status" value="1"/>
</dbReference>
<evidence type="ECO:0000256" key="4">
    <source>
        <dbReference type="PROSITE-ProRule" id="PRU01360"/>
    </source>
</evidence>
<dbReference type="InterPro" id="IPR023997">
    <property type="entry name" value="TonB-dep_OMP_SusC/RagA_CS"/>
</dbReference>
<dbReference type="GO" id="GO:0009279">
    <property type="term" value="C:cell outer membrane"/>
    <property type="evidence" value="ECO:0007669"/>
    <property type="project" value="UniProtKB-SubCell"/>
</dbReference>
<dbReference type="Proteomes" id="UP000283732">
    <property type="component" value="Unassembled WGS sequence"/>
</dbReference>
<evidence type="ECO:0000256" key="2">
    <source>
        <dbReference type="ARBA" id="ARBA00023136"/>
    </source>
</evidence>
<feature type="domain" description="Secretin/TonB short N-terminal" evidence="6">
    <location>
        <begin position="55"/>
        <end position="107"/>
    </location>
</feature>
<keyword evidence="4" id="KW-0812">Transmembrane</keyword>
<keyword evidence="4" id="KW-1134">Transmembrane beta strand</keyword>
<dbReference type="NCBIfam" id="TIGR04057">
    <property type="entry name" value="SusC_RagA_signa"/>
    <property type="match status" value="1"/>
</dbReference>
<dbReference type="InterPro" id="IPR037066">
    <property type="entry name" value="Plug_dom_sf"/>
</dbReference>
<keyword evidence="2 4" id="KW-0472">Membrane</keyword>
<dbReference type="InterPro" id="IPR011662">
    <property type="entry name" value="Secretin/TonB_short_N"/>
</dbReference>
<organism evidence="7 8">
    <name type="scientific">Parabacteroides merdae</name>
    <dbReference type="NCBI Taxonomy" id="46503"/>
    <lineage>
        <taxon>Bacteria</taxon>
        <taxon>Pseudomonadati</taxon>
        <taxon>Bacteroidota</taxon>
        <taxon>Bacteroidia</taxon>
        <taxon>Bacteroidales</taxon>
        <taxon>Tannerellaceae</taxon>
        <taxon>Parabacteroides</taxon>
    </lineage>
</organism>
<comment type="subcellular location">
    <subcellularLocation>
        <location evidence="4">Cell outer membrane</location>
        <topology evidence="4">Multi-pass membrane protein</topology>
    </subcellularLocation>
</comment>
<proteinExistence type="inferred from homology"/>
<dbReference type="NCBIfam" id="TIGR04056">
    <property type="entry name" value="OMP_RagA_SusC"/>
    <property type="match status" value="1"/>
</dbReference>